<name>A0A1S3X657_TOBAC</name>
<proteinExistence type="predicted"/>
<accession>A0A1S3X657</accession>
<keyword evidence="2" id="KW-1133">Transmembrane helix</keyword>
<keyword evidence="2" id="KW-0472">Membrane</keyword>
<dbReference type="AlphaFoldDB" id="A0A1S3X657"/>
<organism evidence="3">
    <name type="scientific">Nicotiana tabacum</name>
    <name type="common">Common tobacco</name>
    <dbReference type="NCBI Taxonomy" id="4097"/>
    <lineage>
        <taxon>Eukaryota</taxon>
        <taxon>Viridiplantae</taxon>
        <taxon>Streptophyta</taxon>
        <taxon>Embryophyta</taxon>
        <taxon>Tracheophyta</taxon>
        <taxon>Spermatophyta</taxon>
        <taxon>Magnoliopsida</taxon>
        <taxon>eudicotyledons</taxon>
        <taxon>Gunneridae</taxon>
        <taxon>Pentapetalae</taxon>
        <taxon>asterids</taxon>
        <taxon>lamiids</taxon>
        <taxon>Solanales</taxon>
        <taxon>Solanaceae</taxon>
        <taxon>Nicotianoideae</taxon>
        <taxon>Nicotianeae</taxon>
        <taxon>Nicotiana</taxon>
    </lineage>
</organism>
<protein>
    <submittedName>
        <fullName evidence="3">Uncharacterized protein</fullName>
    </submittedName>
</protein>
<dbReference type="STRING" id="4097.A0A1S3X657"/>
<feature type="compositionally biased region" description="Acidic residues" evidence="1">
    <location>
        <begin position="112"/>
        <end position="124"/>
    </location>
</feature>
<keyword evidence="2" id="KW-0812">Transmembrane</keyword>
<gene>
    <name evidence="3" type="primary">LOC107761673</name>
</gene>
<dbReference type="OMA" id="WVENKCS"/>
<dbReference type="KEGG" id="nta:107761673"/>
<evidence type="ECO:0000256" key="2">
    <source>
        <dbReference type="SAM" id="Phobius"/>
    </source>
</evidence>
<dbReference type="PaxDb" id="4097-A0A1S3X657"/>
<dbReference type="OrthoDB" id="1928111at2759"/>
<evidence type="ECO:0000313" key="3">
    <source>
        <dbReference type="RefSeq" id="XP_016435404.1"/>
    </source>
</evidence>
<dbReference type="PANTHER" id="PTHR33429:SF2">
    <property type="entry name" value="OS01G0888850 PROTEIN"/>
    <property type="match status" value="1"/>
</dbReference>
<evidence type="ECO:0000256" key="1">
    <source>
        <dbReference type="SAM" id="MobiDB-lite"/>
    </source>
</evidence>
<dbReference type="PANTHER" id="PTHR33429">
    <property type="entry name" value="OS02G0708000 PROTEIN-RELATED"/>
    <property type="match status" value="1"/>
</dbReference>
<reference evidence="3" key="1">
    <citation type="submission" date="2025-08" db="UniProtKB">
        <authorList>
            <consortium name="RefSeq"/>
        </authorList>
    </citation>
    <scope>IDENTIFICATION</scope>
</reference>
<feature type="region of interest" description="Disordered" evidence="1">
    <location>
        <begin position="91"/>
        <end position="140"/>
    </location>
</feature>
<feature type="transmembrane region" description="Helical" evidence="2">
    <location>
        <begin position="31"/>
        <end position="52"/>
    </location>
</feature>
<dbReference type="RefSeq" id="XP_016435404.1">
    <property type="nucleotide sequence ID" value="XM_016579918.1"/>
</dbReference>
<sequence>MSSTQVMDPLQQPPPMVLNPKPYSDHRDHGLVGPVIGVLVAIAFLGAIAVMIGKICSGRGIMGRGYYDIEGWVETKCGSCIDGRVDPPCPQVTGSPPVVAESGGSGTVSPVPEEEVESREEEASDQQSTTNMHEHIQRSV</sequence>